<evidence type="ECO:0000313" key="5">
    <source>
        <dbReference type="EMBL" id="BCR06838.1"/>
    </source>
</evidence>
<dbReference type="HAMAP" id="MF_01589">
    <property type="entry name" value="Cx_SAM_synthase"/>
    <property type="match status" value="1"/>
</dbReference>
<evidence type="ECO:0000256" key="2">
    <source>
        <dbReference type="ARBA" id="ARBA00022691"/>
    </source>
</evidence>
<feature type="domain" description="Methyltransferase" evidence="4">
    <location>
        <begin position="59"/>
        <end position="157"/>
    </location>
</feature>
<dbReference type="SUPFAM" id="SSF53335">
    <property type="entry name" value="S-adenosyl-L-methionine-dependent methyltransferases"/>
    <property type="match status" value="1"/>
</dbReference>
<feature type="binding site" evidence="3">
    <location>
        <begin position="116"/>
        <end position="117"/>
    </location>
    <ligand>
        <name>S-adenosyl-L-methionine</name>
        <dbReference type="ChEBI" id="CHEBI:59789"/>
    </ligand>
</feature>
<dbReference type="EMBL" id="AP024355">
    <property type="protein sequence ID" value="BCR06838.1"/>
    <property type="molecule type" value="Genomic_DNA"/>
</dbReference>
<protein>
    <recommendedName>
        <fullName evidence="3">Carboxy-S-adenosyl-L-methionine synthase</fullName>
        <shortName evidence="3">Cx-SAM synthase</shortName>
        <ecNumber evidence="3">2.1.3.-</ecNumber>
    </recommendedName>
</protein>
<feature type="binding site" evidence="3">
    <location>
        <begin position="63"/>
        <end position="65"/>
    </location>
    <ligand>
        <name>S-adenosyl-L-methionine</name>
        <dbReference type="ChEBI" id="CHEBI:59789"/>
    </ligand>
</feature>
<dbReference type="Pfam" id="PF13649">
    <property type="entry name" value="Methyltransf_25"/>
    <property type="match status" value="1"/>
</dbReference>
<dbReference type="PIRSF" id="PIRSF006325">
    <property type="entry name" value="MeTrfase_bac"/>
    <property type="match status" value="1"/>
</dbReference>
<name>A0ABM8I0H8_9BACT</name>
<dbReference type="EC" id="2.1.3.-" evidence="3"/>
<dbReference type="InterPro" id="IPR005271">
    <property type="entry name" value="CmoA"/>
</dbReference>
<comment type="similarity">
    <text evidence="3">Belongs to the class I-like SAM-binding methyltransferase superfamily. Cx-SAM synthase family.</text>
</comment>
<dbReference type="PANTHER" id="PTHR43861">
    <property type="entry name" value="TRANS-ACONITATE 2-METHYLTRANSFERASE-RELATED"/>
    <property type="match status" value="1"/>
</dbReference>
<evidence type="ECO:0000259" key="4">
    <source>
        <dbReference type="Pfam" id="PF13649"/>
    </source>
</evidence>
<dbReference type="InterPro" id="IPR041698">
    <property type="entry name" value="Methyltransf_25"/>
</dbReference>
<dbReference type="NCBIfam" id="TIGR00740">
    <property type="entry name" value="carboxy-S-adenosyl-L-methionine synthase CmoA"/>
    <property type="match status" value="1"/>
</dbReference>
<reference evidence="5 6" key="2">
    <citation type="journal article" date="2021" name="Int. J. Syst. Evol. Microbiol.">
        <title>Isolation and Polyphasic Characterization of Desulfuromonas versatilis sp. Nov., an Electrogenic Bacteria Capable of Versatile Metabolism Isolated from a Graphene Oxide-Reducing Enrichment Culture.</title>
        <authorList>
            <person name="Xie L."/>
            <person name="Yoshida N."/>
            <person name="Ishii S."/>
            <person name="Meng L."/>
        </authorList>
    </citation>
    <scope>NUCLEOTIDE SEQUENCE [LARGE SCALE GENOMIC DNA]</scope>
    <source>
        <strain evidence="5 6">NIT-T3</strain>
    </source>
</reference>
<dbReference type="Proteomes" id="UP001319827">
    <property type="component" value="Chromosome"/>
</dbReference>
<keyword evidence="2 3" id="KW-0949">S-adenosyl-L-methionine</keyword>
<comment type="caution">
    <text evidence="3">Lacks conserved residue(s) required for the propagation of feature annotation.</text>
</comment>
<dbReference type="Gene3D" id="3.40.50.150">
    <property type="entry name" value="Vaccinia Virus protein VP39"/>
    <property type="match status" value="1"/>
</dbReference>
<organism evidence="5 6">
    <name type="scientific">Desulfuromonas versatilis</name>
    <dbReference type="NCBI Taxonomy" id="2802975"/>
    <lineage>
        <taxon>Bacteria</taxon>
        <taxon>Pseudomonadati</taxon>
        <taxon>Thermodesulfobacteriota</taxon>
        <taxon>Desulfuromonadia</taxon>
        <taxon>Desulfuromonadales</taxon>
        <taxon>Desulfuromonadaceae</taxon>
        <taxon>Desulfuromonas</taxon>
    </lineage>
</organism>
<dbReference type="RefSeq" id="WP_221250214.1">
    <property type="nucleotide sequence ID" value="NZ_AP024355.1"/>
</dbReference>
<feature type="binding site" evidence="3">
    <location>
        <position position="198"/>
    </location>
    <ligand>
        <name>S-adenosyl-L-methionine</name>
        <dbReference type="ChEBI" id="CHEBI:59789"/>
    </ligand>
</feature>
<comment type="function">
    <text evidence="3">Catalyzes the conversion of S-adenosyl-L-methionine (SAM) to carboxy-S-adenosyl-L-methionine (Cx-SAM).</text>
</comment>
<dbReference type="InterPro" id="IPR029063">
    <property type="entry name" value="SAM-dependent_MTases_sf"/>
</dbReference>
<feature type="binding site" evidence="3">
    <location>
        <position position="131"/>
    </location>
    <ligand>
        <name>S-adenosyl-L-methionine</name>
        <dbReference type="ChEBI" id="CHEBI:59789"/>
    </ligand>
</feature>
<sequence>MAQDKIYASPRERIIPFEFNEQVAGVFDDMLERSVPLYRETLLRQAQLAARFYQPGTRIYDLGCSNGNFGMALCAAMAGRPFRMVAVDTSQPMLDAYRRRLAERPEAALVSLAAEDIRSLPLENASVVVVNLTLQFLPVPDRDTLIRRIHSALAPGGILLLTEKITQQNPTLAQLQQEFYHCFKRDNGYSELEISQKREALENVLIPETLEVHCERLGRAGFGPVEVWLKWFNFAALVALRES</sequence>
<proteinExistence type="inferred from homology"/>
<dbReference type="PANTHER" id="PTHR43861:SF2">
    <property type="entry name" value="CARBOXY-S-ADENOSYL-L-METHIONINE SYNTHASE"/>
    <property type="match status" value="1"/>
</dbReference>
<dbReference type="CDD" id="cd02440">
    <property type="entry name" value="AdoMet_MTases"/>
    <property type="match status" value="1"/>
</dbReference>
<comment type="catalytic activity">
    <reaction evidence="3">
        <text>prephenate + S-adenosyl-L-methionine = carboxy-S-adenosyl-L-methionine + 3-phenylpyruvate + H2O</text>
        <dbReference type="Rhea" id="RHEA:51692"/>
        <dbReference type="ChEBI" id="CHEBI:15377"/>
        <dbReference type="ChEBI" id="CHEBI:18005"/>
        <dbReference type="ChEBI" id="CHEBI:29934"/>
        <dbReference type="ChEBI" id="CHEBI:59789"/>
        <dbReference type="ChEBI" id="CHEBI:134278"/>
    </reaction>
</comment>
<keyword evidence="1 3" id="KW-0808">Transferase</keyword>
<evidence type="ECO:0000313" key="6">
    <source>
        <dbReference type="Proteomes" id="UP001319827"/>
    </source>
</evidence>
<evidence type="ECO:0000256" key="1">
    <source>
        <dbReference type="ARBA" id="ARBA00022679"/>
    </source>
</evidence>
<keyword evidence="6" id="KW-1185">Reference proteome</keyword>
<accession>A0ABM8I0H8</accession>
<evidence type="ECO:0000256" key="3">
    <source>
        <dbReference type="HAMAP-Rule" id="MF_01589"/>
    </source>
</evidence>
<feature type="binding site" evidence="3">
    <location>
        <position position="38"/>
    </location>
    <ligand>
        <name>S-adenosyl-L-methionine</name>
        <dbReference type="ChEBI" id="CHEBI:59789"/>
    </ligand>
</feature>
<reference evidence="5 6" key="1">
    <citation type="journal article" date="2016" name="C (Basel)">
        <title>Selective Growth of and Electricity Production by Marine Exoelectrogenic Bacteria in Self-Aggregated Hydrogel of Microbially Reduced Graphene Oxide.</title>
        <authorList>
            <person name="Yoshida N."/>
            <person name="Goto Y."/>
            <person name="Miyata Y."/>
        </authorList>
    </citation>
    <scope>NUCLEOTIDE SEQUENCE [LARGE SCALE GENOMIC DNA]</scope>
    <source>
        <strain evidence="5 6">NIT-T3</strain>
    </source>
</reference>
<gene>
    <name evidence="3 5" type="primary">cmoA</name>
    <name evidence="5" type="ORF">DESUT3_39070</name>
</gene>